<dbReference type="InterPro" id="IPR004450">
    <property type="entry name" value="Thr_synthase-like"/>
</dbReference>
<dbReference type="EC" id="4.2.3.1" evidence="4 11"/>
<dbReference type="InterPro" id="IPR051166">
    <property type="entry name" value="Threonine_Synthase"/>
</dbReference>
<keyword evidence="9" id="KW-0456">Lyase</keyword>
<dbReference type="NCBIfam" id="TIGR00260">
    <property type="entry name" value="thrC"/>
    <property type="match status" value="1"/>
</dbReference>
<dbReference type="OrthoDB" id="9763107at2"/>
<sequence length="439" mass="49521">MKLYSTRNPKHVVDLETALFQSLPPDNGLYMPDHLPVWSPEQWQAIIPCSFQEIAFRMAKAFLQEDVEDAALRRMVEDAFAFPVPLVRLGEKRFVLELFHGPSLAFKDVGARFMSRLMAYFLEKHQREIHILVATSGDTGGAVALGFHRVPGIRVTILFPSGKVSALQEKQLTTLNENIHSLEIEGSFDDCQHLVKQAFLDPELNARYVLASANSINIARLIPQSFYYAHAWAQLRRMGITEPPVFSVPSGNFGNLTAGVFAQRMGLPVKAFVASTNVNDEVPQYLQTGVFQPRPSIPTLSNAMDVGNPSNFQRLSSLFNQDVQQMRKWIFGYAFNDQQTLAEIRRVAETEHYIVCPHTAVASLGLNAYFQDHPSASPGVFLSTAHPEKFANIYSEEIRALPYWPPLPTAVQQIMQQPSRAMRMKNDFETFKSYLLEDL</sequence>
<accession>A0A1I7NMF5</accession>
<dbReference type="UniPathway" id="UPA00050">
    <property type="reaction ID" value="UER00065"/>
</dbReference>
<keyword evidence="16" id="KW-1185">Reference proteome</keyword>
<dbReference type="InterPro" id="IPR001926">
    <property type="entry name" value="TrpB-like_PALP"/>
</dbReference>
<organism evidence="15 16">
    <name type="scientific">Thermoflavifilum thermophilum</name>
    <dbReference type="NCBI Taxonomy" id="1393122"/>
    <lineage>
        <taxon>Bacteria</taxon>
        <taxon>Pseudomonadati</taxon>
        <taxon>Bacteroidota</taxon>
        <taxon>Chitinophagia</taxon>
        <taxon>Chitinophagales</taxon>
        <taxon>Chitinophagaceae</taxon>
        <taxon>Thermoflavifilum</taxon>
    </lineage>
</organism>
<evidence type="ECO:0000256" key="11">
    <source>
        <dbReference type="NCBIfam" id="TIGR00260"/>
    </source>
</evidence>
<feature type="modified residue" description="N6-(pyridoxal phosphate)lysine" evidence="12">
    <location>
        <position position="107"/>
    </location>
</feature>
<dbReference type="InterPro" id="IPR000634">
    <property type="entry name" value="Ser/Thr_deHydtase_PyrdxlP-BS"/>
</dbReference>
<comment type="pathway">
    <text evidence="2">Amino-acid biosynthesis; L-threonine biosynthesis; L-threonine from L-aspartate: step 5/5.</text>
</comment>
<evidence type="ECO:0000313" key="15">
    <source>
        <dbReference type="EMBL" id="SFV35863.1"/>
    </source>
</evidence>
<evidence type="ECO:0000256" key="1">
    <source>
        <dbReference type="ARBA" id="ARBA00001933"/>
    </source>
</evidence>
<gene>
    <name evidence="15" type="ORF">SAMN05660895_2338</name>
</gene>
<protein>
    <recommendedName>
        <fullName evidence="5 11">Threonine synthase</fullName>
        <ecNumber evidence="4 11">4.2.3.1</ecNumber>
    </recommendedName>
</protein>
<evidence type="ECO:0000256" key="8">
    <source>
        <dbReference type="ARBA" id="ARBA00022898"/>
    </source>
</evidence>
<comment type="catalytic activity">
    <reaction evidence="10">
        <text>O-phospho-L-homoserine + H2O = L-threonine + phosphate</text>
        <dbReference type="Rhea" id="RHEA:10840"/>
        <dbReference type="ChEBI" id="CHEBI:15377"/>
        <dbReference type="ChEBI" id="CHEBI:43474"/>
        <dbReference type="ChEBI" id="CHEBI:57590"/>
        <dbReference type="ChEBI" id="CHEBI:57926"/>
        <dbReference type="EC" id="4.2.3.1"/>
    </reaction>
</comment>
<keyword evidence="8 12" id="KW-0663">Pyridoxal phosphate</keyword>
<comment type="cofactor">
    <cofactor evidence="1 12">
        <name>pyridoxal 5'-phosphate</name>
        <dbReference type="ChEBI" id="CHEBI:597326"/>
    </cofactor>
</comment>
<keyword evidence="6" id="KW-0028">Amino-acid biosynthesis</keyword>
<evidence type="ECO:0000256" key="5">
    <source>
        <dbReference type="ARBA" id="ARBA00018679"/>
    </source>
</evidence>
<dbReference type="GO" id="GO:0004795">
    <property type="term" value="F:threonine synthase activity"/>
    <property type="evidence" value="ECO:0007669"/>
    <property type="project" value="UniProtKB-UniRule"/>
</dbReference>
<feature type="domain" description="Tryptophan synthase beta chain-like PALP" evidence="13">
    <location>
        <begin position="94"/>
        <end position="366"/>
    </location>
</feature>
<feature type="domain" description="Threonine synthase N-terminal" evidence="14">
    <location>
        <begin position="4"/>
        <end position="80"/>
    </location>
</feature>
<evidence type="ECO:0000256" key="9">
    <source>
        <dbReference type="ARBA" id="ARBA00023239"/>
    </source>
</evidence>
<dbReference type="Proteomes" id="UP000199537">
    <property type="component" value="Unassembled WGS sequence"/>
</dbReference>
<reference evidence="16" key="1">
    <citation type="submission" date="2016-10" db="EMBL/GenBank/DDBJ databases">
        <authorList>
            <person name="Varghese N."/>
            <person name="Submissions S."/>
        </authorList>
    </citation>
    <scope>NUCLEOTIDE SEQUENCE [LARGE SCALE GENOMIC DNA]</scope>
    <source>
        <strain evidence="16">DSM 14807</strain>
    </source>
</reference>
<dbReference type="GO" id="GO:0009088">
    <property type="term" value="P:threonine biosynthetic process"/>
    <property type="evidence" value="ECO:0007669"/>
    <property type="project" value="UniProtKB-UniRule"/>
</dbReference>
<dbReference type="PANTHER" id="PTHR42690">
    <property type="entry name" value="THREONINE SYNTHASE FAMILY MEMBER"/>
    <property type="match status" value="1"/>
</dbReference>
<evidence type="ECO:0000256" key="6">
    <source>
        <dbReference type="ARBA" id="ARBA00022605"/>
    </source>
</evidence>
<dbReference type="EMBL" id="FPCJ01000001">
    <property type="protein sequence ID" value="SFV35863.1"/>
    <property type="molecule type" value="Genomic_DNA"/>
</dbReference>
<dbReference type="STRING" id="1393122.SAMN05660895_2338"/>
<evidence type="ECO:0000256" key="3">
    <source>
        <dbReference type="ARBA" id="ARBA00005517"/>
    </source>
</evidence>
<evidence type="ECO:0000256" key="12">
    <source>
        <dbReference type="PIRSR" id="PIRSR604450-51"/>
    </source>
</evidence>
<dbReference type="Gene3D" id="3.40.50.1100">
    <property type="match status" value="2"/>
</dbReference>
<dbReference type="GO" id="GO:0030170">
    <property type="term" value="F:pyridoxal phosphate binding"/>
    <property type="evidence" value="ECO:0007669"/>
    <property type="project" value="InterPro"/>
</dbReference>
<evidence type="ECO:0000256" key="10">
    <source>
        <dbReference type="ARBA" id="ARBA00049144"/>
    </source>
</evidence>
<evidence type="ECO:0000256" key="2">
    <source>
        <dbReference type="ARBA" id="ARBA00004979"/>
    </source>
</evidence>
<evidence type="ECO:0000259" key="13">
    <source>
        <dbReference type="Pfam" id="PF00291"/>
    </source>
</evidence>
<evidence type="ECO:0000313" key="16">
    <source>
        <dbReference type="Proteomes" id="UP000199537"/>
    </source>
</evidence>
<dbReference type="PANTHER" id="PTHR42690:SF1">
    <property type="entry name" value="THREONINE SYNTHASE-LIKE 2"/>
    <property type="match status" value="1"/>
</dbReference>
<dbReference type="InterPro" id="IPR037158">
    <property type="entry name" value="Thr_synth_N_sf"/>
</dbReference>
<dbReference type="Pfam" id="PF14821">
    <property type="entry name" value="Thr_synth_N"/>
    <property type="match status" value="1"/>
</dbReference>
<dbReference type="SUPFAM" id="SSF53686">
    <property type="entry name" value="Tryptophan synthase beta subunit-like PLP-dependent enzymes"/>
    <property type="match status" value="1"/>
</dbReference>
<name>A0A1I7NMF5_9BACT</name>
<dbReference type="AlphaFoldDB" id="A0A1I7NMF5"/>
<comment type="similarity">
    <text evidence="3">Belongs to the threonine synthase family.</text>
</comment>
<evidence type="ECO:0000256" key="4">
    <source>
        <dbReference type="ARBA" id="ARBA00013028"/>
    </source>
</evidence>
<dbReference type="InterPro" id="IPR029144">
    <property type="entry name" value="Thr_synth_N"/>
</dbReference>
<evidence type="ECO:0000259" key="14">
    <source>
        <dbReference type="Pfam" id="PF14821"/>
    </source>
</evidence>
<dbReference type="Pfam" id="PF00291">
    <property type="entry name" value="PALP"/>
    <property type="match status" value="1"/>
</dbReference>
<keyword evidence="7" id="KW-0791">Threonine biosynthesis</keyword>
<dbReference type="PROSITE" id="PS00165">
    <property type="entry name" value="DEHYDRATASE_SER_THR"/>
    <property type="match status" value="1"/>
</dbReference>
<proteinExistence type="inferred from homology"/>
<dbReference type="InterPro" id="IPR036052">
    <property type="entry name" value="TrpB-like_PALP_sf"/>
</dbReference>
<evidence type="ECO:0000256" key="7">
    <source>
        <dbReference type="ARBA" id="ARBA00022697"/>
    </source>
</evidence>
<dbReference type="Gene3D" id="3.90.1380.10">
    <property type="entry name" value="Threonine synthase, N-terminal domain"/>
    <property type="match status" value="1"/>
</dbReference>